<dbReference type="Proteomes" id="UP000741013">
    <property type="component" value="Unassembled WGS sequence"/>
</dbReference>
<keyword evidence="3" id="KW-1185">Reference proteome</keyword>
<proteinExistence type="predicted"/>
<evidence type="ECO:0000256" key="1">
    <source>
        <dbReference type="SAM" id="MobiDB-lite"/>
    </source>
</evidence>
<protein>
    <submittedName>
        <fullName evidence="2">Uncharacterized protein</fullName>
    </submittedName>
</protein>
<sequence>MHHVLRLQLQTEPEEVETDAPISTYSLSQCGNDNELSPA</sequence>
<gene>
    <name evidence="2" type="ORF">JOM49_003330</name>
</gene>
<comment type="caution">
    <text evidence="2">The sequence shown here is derived from an EMBL/GenBank/DDBJ whole genome shotgun (WGS) entry which is preliminary data.</text>
</comment>
<reference evidence="2 3" key="1">
    <citation type="submission" date="2021-03" db="EMBL/GenBank/DDBJ databases">
        <title>Sequencing the genomes of 1000 actinobacteria strains.</title>
        <authorList>
            <person name="Klenk H.-P."/>
        </authorList>
    </citation>
    <scope>NUCLEOTIDE SEQUENCE [LARGE SCALE GENOMIC DNA]</scope>
    <source>
        <strain evidence="2 3">DSM 45510</strain>
    </source>
</reference>
<organism evidence="2 3">
    <name type="scientific">Amycolatopsis magusensis</name>
    <dbReference type="NCBI Taxonomy" id="882444"/>
    <lineage>
        <taxon>Bacteria</taxon>
        <taxon>Bacillati</taxon>
        <taxon>Actinomycetota</taxon>
        <taxon>Actinomycetes</taxon>
        <taxon>Pseudonocardiales</taxon>
        <taxon>Pseudonocardiaceae</taxon>
        <taxon>Amycolatopsis</taxon>
    </lineage>
</organism>
<evidence type="ECO:0000313" key="2">
    <source>
        <dbReference type="EMBL" id="MBP2181804.1"/>
    </source>
</evidence>
<accession>A0ABS4PQV7</accession>
<feature type="region of interest" description="Disordered" evidence="1">
    <location>
        <begin position="1"/>
        <end position="39"/>
    </location>
</feature>
<dbReference type="EMBL" id="JAGGMS010000001">
    <property type="protein sequence ID" value="MBP2181804.1"/>
    <property type="molecule type" value="Genomic_DNA"/>
</dbReference>
<feature type="compositionally biased region" description="Polar residues" evidence="1">
    <location>
        <begin position="21"/>
        <end position="39"/>
    </location>
</feature>
<evidence type="ECO:0000313" key="3">
    <source>
        <dbReference type="Proteomes" id="UP000741013"/>
    </source>
</evidence>
<name>A0ABS4PQV7_9PSEU</name>